<evidence type="ECO:0000313" key="8">
    <source>
        <dbReference type="EMBL" id="HIW91234.1"/>
    </source>
</evidence>
<sequence>MTTSSESTESTEPAGPVEPRHPAVEAFAAAYEFPLDDFQLTAADSIAEGRGVLVCAPTGAGKTVVGEFAVHEAFRLDGTCFYTTPIKALSNQKYHDLVERYGADNVGLLTGDTSINGDAPVVVMTTEVLRNMVYAESDRLDRLTHVVMDEVHFLADPSRGPVWEETILNLDPSVILVSLSATVSNAEEFGSWLSTVRGQTDLVVTTHRPVPLDQFMMVGSQILPLYEDRGKQHRDKEVNRAVVAASARAEESGRRQGPKRSDVVMSMRKASMLPAIYFIFSRAGCDGAVRQLLVDRIRLTTDAERDDILATVDAGVEGIAKEDLGVLGFRHWRRALGNGYAAHHAGMLPAFRHIVEDLFSRGLLKVCFATETLALGINMPARTVVLEKLIKFDGEGHVDLTPGQYTQLTGRAGRRGIDTQGNALVLWSRGIDPHAVANLAQTRTYPLDSTFRPGYNMAVNLISTKGYTEAHRLLDRSFAQYQAASTVVEQAERTTRRRRELSELERDLANAVSRVDRGRSGPAEGLSTQDVLDYATLRRDLTLEERRAKKDASRDRSVETSKLLSSLSVGDIIALPTGKNPQIAVVVRSDSHHRDPRPWIVTEDGWCGPVATESFGNVPVPLGHMRLQKNAQRSPKRNARSVAATLRRQKVDRPKQLKPKARGGSKKAAELRDRVHMHPVHALREREDLARPAERVIAARRTLERELESQAPETESLSKTFDRILELLGELDYVETDGGTDVREGDLTTTRITSEGRRLAGVHHEADLLVAQCLRRGVWDDLDPAELAAVVSTLVFENRRETEGSDDGVPTEALATAISAVYRIHGELTADEQRHRLPLTRDADLGFATALHQWTAGAPLDYCLRAADASGASLSAGDFVRWCNRVVDLLEQIRHTGYSDSVKAAARKAVPAIRRGVVELGASTG</sequence>
<dbReference type="InterPro" id="IPR011545">
    <property type="entry name" value="DEAD/DEAH_box_helicase_dom"/>
</dbReference>
<organism evidence="8 9">
    <name type="scientific">Candidatus Corynebacterium avicola</name>
    <dbReference type="NCBI Taxonomy" id="2838527"/>
    <lineage>
        <taxon>Bacteria</taxon>
        <taxon>Bacillati</taxon>
        <taxon>Actinomycetota</taxon>
        <taxon>Actinomycetes</taxon>
        <taxon>Mycobacteriales</taxon>
        <taxon>Corynebacteriaceae</taxon>
        <taxon>Corynebacterium</taxon>
    </lineage>
</organism>
<dbReference type="CDD" id="cd18795">
    <property type="entry name" value="SF2_C_Ski2"/>
    <property type="match status" value="1"/>
</dbReference>
<dbReference type="SMART" id="SM01142">
    <property type="entry name" value="DSHCT"/>
    <property type="match status" value="1"/>
</dbReference>
<dbReference type="InterPro" id="IPR027417">
    <property type="entry name" value="P-loop_NTPase"/>
</dbReference>
<dbReference type="PANTHER" id="PTHR12131">
    <property type="entry name" value="ATP-DEPENDENT RNA AND DNA HELICASE"/>
    <property type="match status" value="1"/>
</dbReference>
<dbReference type="Gene3D" id="1.10.3380.30">
    <property type="match status" value="1"/>
</dbReference>
<dbReference type="SUPFAM" id="SSF52540">
    <property type="entry name" value="P-loop containing nucleoside triphosphate hydrolases"/>
    <property type="match status" value="1"/>
</dbReference>
<dbReference type="Pfam" id="PF26090">
    <property type="entry name" value="SH3_HelY"/>
    <property type="match status" value="1"/>
</dbReference>
<dbReference type="AlphaFoldDB" id="A0A9D1RNJ7"/>
<keyword evidence="4" id="KW-0067">ATP-binding</keyword>
<dbReference type="InterPro" id="IPR058621">
    <property type="entry name" value="SH3_HelY"/>
</dbReference>
<keyword evidence="1" id="KW-0547">Nucleotide-binding</keyword>
<feature type="region of interest" description="Disordered" evidence="5">
    <location>
        <begin position="629"/>
        <end position="670"/>
    </location>
</feature>
<dbReference type="PROSITE" id="PS51194">
    <property type="entry name" value="HELICASE_CTER"/>
    <property type="match status" value="1"/>
</dbReference>
<name>A0A9D1RNJ7_9CORY</name>
<dbReference type="GO" id="GO:0055087">
    <property type="term" value="C:Ski complex"/>
    <property type="evidence" value="ECO:0007669"/>
    <property type="project" value="TreeGrafter"/>
</dbReference>
<evidence type="ECO:0000259" key="6">
    <source>
        <dbReference type="PROSITE" id="PS51192"/>
    </source>
</evidence>
<comment type="caution">
    <text evidence="8">The sequence shown here is derived from an EMBL/GenBank/DDBJ whole genome shotgun (WGS) entry which is preliminary data.</text>
</comment>
<dbReference type="SMART" id="SM00487">
    <property type="entry name" value="DEXDc"/>
    <property type="match status" value="1"/>
</dbReference>
<feature type="compositionally biased region" description="Low complexity" evidence="5">
    <location>
        <begin position="1"/>
        <end position="12"/>
    </location>
</feature>
<dbReference type="GO" id="GO:0005524">
    <property type="term" value="F:ATP binding"/>
    <property type="evidence" value="ECO:0007669"/>
    <property type="project" value="UniProtKB-KW"/>
</dbReference>
<evidence type="ECO:0000313" key="9">
    <source>
        <dbReference type="Proteomes" id="UP000824190"/>
    </source>
</evidence>
<feature type="compositionally biased region" description="Basic residues" evidence="5">
    <location>
        <begin position="656"/>
        <end position="665"/>
    </location>
</feature>
<dbReference type="PROSITE" id="PS51192">
    <property type="entry name" value="HELICASE_ATP_BIND_1"/>
    <property type="match status" value="1"/>
</dbReference>
<dbReference type="InterPro" id="IPR012961">
    <property type="entry name" value="Ski2/MTR4_C"/>
</dbReference>
<dbReference type="GO" id="GO:0016787">
    <property type="term" value="F:hydrolase activity"/>
    <property type="evidence" value="ECO:0007669"/>
    <property type="project" value="UniProtKB-KW"/>
</dbReference>
<evidence type="ECO:0000256" key="4">
    <source>
        <dbReference type="ARBA" id="ARBA00022840"/>
    </source>
</evidence>
<accession>A0A9D1RNJ7</accession>
<reference evidence="8" key="1">
    <citation type="journal article" date="2021" name="PeerJ">
        <title>Extensive microbial diversity within the chicken gut microbiome revealed by metagenomics and culture.</title>
        <authorList>
            <person name="Gilroy R."/>
            <person name="Ravi A."/>
            <person name="Getino M."/>
            <person name="Pursley I."/>
            <person name="Horton D.L."/>
            <person name="Alikhan N.F."/>
            <person name="Baker D."/>
            <person name="Gharbi K."/>
            <person name="Hall N."/>
            <person name="Watson M."/>
            <person name="Adriaenssens E.M."/>
            <person name="Foster-Nyarko E."/>
            <person name="Jarju S."/>
            <person name="Secka A."/>
            <person name="Antonio M."/>
            <person name="Oren A."/>
            <person name="Chaudhuri R.R."/>
            <person name="La Ragione R."/>
            <person name="Hildebrand F."/>
            <person name="Pallen M.J."/>
        </authorList>
    </citation>
    <scope>NUCLEOTIDE SEQUENCE</scope>
    <source>
        <strain evidence="8">CHK32-1732</strain>
    </source>
</reference>
<protein>
    <submittedName>
        <fullName evidence="8">DEAD/DEAH box helicase</fullName>
    </submittedName>
</protein>
<dbReference type="Pfam" id="PF00271">
    <property type="entry name" value="Helicase_C"/>
    <property type="match status" value="1"/>
</dbReference>
<reference evidence="8" key="2">
    <citation type="submission" date="2021-04" db="EMBL/GenBank/DDBJ databases">
        <authorList>
            <person name="Gilroy R."/>
        </authorList>
    </citation>
    <scope>NUCLEOTIDE SEQUENCE</scope>
    <source>
        <strain evidence="8">CHK32-1732</strain>
    </source>
</reference>
<dbReference type="InterPro" id="IPR001650">
    <property type="entry name" value="Helicase_C-like"/>
</dbReference>
<dbReference type="GO" id="GO:0070478">
    <property type="term" value="P:nuclear-transcribed mRNA catabolic process, 3'-5' exonucleolytic nonsense-mediated decay"/>
    <property type="evidence" value="ECO:0007669"/>
    <property type="project" value="TreeGrafter"/>
</dbReference>
<dbReference type="EMBL" id="DXGC01000059">
    <property type="protein sequence ID" value="HIW91234.1"/>
    <property type="molecule type" value="Genomic_DNA"/>
</dbReference>
<evidence type="ECO:0000256" key="1">
    <source>
        <dbReference type="ARBA" id="ARBA00022741"/>
    </source>
</evidence>
<dbReference type="GO" id="GO:0003676">
    <property type="term" value="F:nucleic acid binding"/>
    <property type="evidence" value="ECO:0007669"/>
    <property type="project" value="InterPro"/>
</dbReference>
<feature type="domain" description="Helicase C-terminal" evidence="7">
    <location>
        <begin position="262"/>
        <end position="463"/>
    </location>
</feature>
<feature type="region of interest" description="Disordered" evidence="5">
    <location>
        <begin position="1"/>
        <end position="20"/>
    </location>
</feature>
<dbReference type="Pfam" id="PF08148">
    <property type="entry name" value="DSHCT"/>
    <property type="match status" value="1"/>
</dbReference>
<evidence type="ECO:0000259" key="7">
    <source>
        <dbReference type="PROSITE" id="PS51194"/>
    </source>
</evidence>
<dbReference type="SMART" id="SM00490">
    <property type="entry name" value="HELICc"/>
    <property type="match status" value="1"/>
</dbReference>
<evidence type="ECO:0000256" key="3">
    <source>
        <dbReference type="ARBA" id="ARBA00022806"/>
    </source>
</evidence>
<keyword evidence="2" id="KW-0378">Hydrolase</keyword>
<dbReference type="GO" id="GO:0004386">
    <property type="term" value="F:helicase activity"/>
    <property type="evidence" value="ECO:0007669"/>
    <property type="project" value="UniProtKB-KW"/>
</dbReference>
<dbReference type="Proteomes" id="UP000824190">
    <property type="component" value="Unassembled WGS sequence"/>
</dbReference>
<feature type="domain" description="Helicase ATP-binding" evidence="6">
    <location>
        <begin position="43"/>
        <end position="201"/>
    </location>
</feature>
<dbReference type="Gene3D" id="3.40.50.300">
    <property type="entry name" value="P-loop containing nucleotide triphosphate hydrolases"/>
    <property type="match status" value="2"/>
</dbReference>
<keyword evidence="3 8" id="KW-0347">Helicase</keyword>
<proteinExistence type="predicted"/>
<evidence type="ECO:0000256" key="2">
    <source>
        <dbReference type="ARBA" id="ARBA00022801"/>
    </source>
</evidence>
<evidence type="ECO:0000256" key="5">
    <source>
        <dbReference type="SAM" id="MobiDB-lite"/>
    </source>
</evidence>
<dbReference type="PANTHER" id="PTHR12131:SF1">
    <property type="entry name" value="ATP-DEPENDENT RNA HELICASE SUPV3L1, MITOCHONDRIAL-RELATED"/>
    <property type="match status" value="1"/>
</dbReference>
<dbReference type="InterPro" id="IPR014001">
    <property type="entry name" value="Helicase_ATP-bd"/>
</dbReference>
<dbReference type="Pfam" id="PF00270">
    <property type="entry name" value="DEAD"/>
    <property type="match status" value="1"/>
</dbReference>
<dbReference type="InterPro" id="IPR050699">
    <property type="entry name" value="RNA-DNA_Helicase"/>
</dbReference>
<gene>
    <name evidence="8" type="ORF">H9870_06200</name>
</gene>